<accession>N9ZHC3</accession>
<feature type="chain" id="PRO_5004156592" evidence="1">
    <location>
        <begin position="31"/>
        <end position="105"/>
    </location>
</feature>
<dbReference type="Proteomes" id="UP000013041">
    <property type="component" value="Unassembled WGS sequence"/>
</dbReference>
<sequence length="105" mass="11627">MRIMKTLKRMMTLFLATVLVCTAIRTTSGAGDLINLNPYRQVFRGKNLNAFGRTHRDMNIYQVGEGAGALPALCIQEGHKLPDGSPAKYEQYYVEPGKPVPVMAI</sequence>
<name>N9ZHC3_9FIRM</name>
<proteinExistence type="predicted"/>
<organism evidence="2 3">
    <name type="scientific">Enterocloster bolteae 90B8</name>
    <dbReference type="NCBI Taxonomy" id="997897"/>
    <lineage>
        <taxon>Bacteria</taxon>
        <taxon>Bacillati</taxon>
        <taxon>Bacillota</taxon>
        <taxon>Clostridia</taxon>
        <taxon>Lachnospirales</taxon>
        <taxon>Lachnospiraceae</taxon>
        <taxon>Enterocloster</taxon>
    </lineage>
</organism>
<evidence type="ECO:0000313" key="2">
    <source>
        <dbReference type="EMBL" id="ENZ39236.1"/>
    </source>
</evidence>
<reference evidence="2 3" key="1">
    <citation type="submission" date="2013-01" db="EMBL/GenBank/DDBJ databases">
        <title>The Genome Sequence of Clostridium bolteae 90B8.</title>
        <authorList>
            <consortium name="The Broad Institute Genome Sequencing Platform"/>
            <person name="Earl A."/>
            <person name="Ward D."/>
            <person name="Feldgarden M."/>
            <person name="Gevers D."/>
            <person name="Courvalin P."/>
            <person name="Lambert T."/>
            <person name="Walker B."/>
            <person name="Young S.K."/>
            <person name="Zeng Q."/>
            <person name="Gargeya S."/>
            <person name="Fitzgerald M."/>
            <person name="Haas B."/>
            <person name="Abouelleil A."/>
            <person name="Alvarado L."/>
            <person name="Arachchi H.M."/>
            <person name="Berlin A.M."/>
            <person name="Chapman S.B."/>
            <person name="Dewar J."/>
            <person name="Goldberg J."/>
            <person name="Griggs A."/>
            <person name="Gujja S."/>
            <person name="Hansen M."/>
            <person name="Howarth C."/>
            <person name="Imamovic A."/>
            <person name="Larimer J."/>
            <person name="McCowan C."/>
            <person name="Murphy C."/>
            <person name="Neiman D."/>
            <person name="Pearson M."/>
            <person name="Priest M."/>
            <person name="Roberts A."/>
            <person name="Saif S."/>
            <person name="Shea T."/>
            <person name="Sisk P."/>
            <person name="Sykes S."/>
            <person name="Wortman J."/>
            <person name="Nusbaum C."/>
            <person name="Birren B."/>
        </authorList>
    </citation>
    <scope>NUCLEOTIDE SEQUENCE [LARGE SCALE GENOMIC DNA]</scope>
    <source>
        <strain evidence="2 3">90B8</strain>
    </source>
</reference>
<dbReference type="HOGENOM" id="CLU_2231861_0_0_9"/>
<dbReference type="PATRIC" id="fig|997897.5.peg.2097"/>
<protein>
    <submittedName>
        <fullName evidence="2">Uncharacterized protein</fullName>
    </submittedName>
</protein>
<evidence type="ECO:0000313" key="3">
    <source>
        <dbReference type="Proteomes" id="UP000013041"/>
    </source>
</evidence>
<comment type="caution">
    <text evidence="2">The sequence shown here is derived from an EMBL/GenBank/DDBJ whole genome shotgun (WGS) entry which is preliminary data.</text>
</comment>
<dbReference type="AlphaFoldDB" id="N9ZHC3"/>
<keyword evidence="1" id="KW-0732">Signal</keyword>
<dbReference type="RefSeq" id="WP_002571969.1">
    <property type="nucleotide sequence ID" value="NZ_KB851152.1"/>
</dbReference>
<evidence type="ECO:0000256" key="1">
    <source>
        <dbReference type="SAM" id="SignalP"/>
    </source>
</evidence>
<feature type="signal peptide" evidence="1">
    <location>
        <begin position="1"/>
        <end position="30"/>
    </location>
</feature>
<dbReference type="EMBL" id="AGYG01000015">
    <property type="protein sequence ID" value="ENZ39236.1"/>
    <property type="molecule type" value="Genomic_DNA"/>
</dbReference>
<gene>
    <name evidence="2" type="ORF">HMPREF1097_01977</name>
</gene>